<evidence type="ECO:0000256" key="2">
    <source>
        <dbReference type="ARBA" id="ARBA00013064"/>
    </source>
</evidence>
<keyword evidence="8" id="KW-1185">Reference proteome</keyword>
<dbReference type="PANTHER" id="PTHR11717:SF7">
    <property type="entry name" value="LOW MOLECULAR WEIGHT PHOSPHOTYROSINE PROTEIN PHOSPHATASE"/>
    <property type="match status" value="1"/>
</dbReference>
<dbReference type="RefSeq" id="WP_139621031.1">
    <property type="nucleotide sequence ID" value="NZ_VDMP01000011.1"/>
</dbReference>
<dbReference type="EC" id="3.1.3.48" evidence="2"/>
<dbReference type="EMBL" id="VDMP01000011">
    <property type="protein sequence ID" value="TNM50157.1"/>
    <property type="molecule type" value="Genomic_DNA"/>
</dbReference>
<keyword evidence="4" id="KW-0904">Protein phosphatase</keyword>
<sequence>MTPAPPPREPGSYRIALVCLGNICRSPMADVVLASRVAGAGLDDRVEVVSAGTGTWHVGEAMDRRAAALLTAQGYDASRHRARSVVASWLQEQDLVLAMDHDNLRELRALGDADPARVRLFRDFDPAEPGGVVPDPFFGGEDGFRAVLDMVERTCDALVAAVDAALA</sequence>
<dbReference type="OrthoDB" id="9784339at2"/>
<dbReference type="InterPro" id="IPR036196">
    <property type="entry name" value="Ptyr_pPase_sf"/>
</dbReference>
<feature type="domain" description="Phosphotyrosine protein phosphatase I" evidence="6">
    <location>
        <begin position="13"/>
        <end position="161"/>
    </location>
</feature>
<proteinExistence type="inferred from homology"/>
<evidence type="ECO:0000313" key="8">
    <source>
        <dbReference type="Proteomes" id="UP000313231"/>
    </source>
</evidence>
<feature type="active site" evidence="5">
    <location>
        <position position="19"/>
    </location>
</feature>
<gene>
    <name evidence="7" type="ORF">FHP29_01090</name>
</gene>
<dbReference type="SMART" id="SM00226">
    <property type="entry name" value="LMWPc"/>
    <property type="match status" value="1"/>
</dbReference>
<organism evidence="7 8">
    <name type="scientific">Nocardioides albidus</name>
    <dbReference type="NCBI Taxonomy" id="1517589"/>
    <lineage>
        <taxon>Bacteria</taxon>
        <taxon>Bacillati</taxon>
        <taxon>Actinomycetota</taxon>
        <taxon>Actinomycetes</taxon>
        <taxon>Propionibacteriales</taxon>
        <taxon>Nocardioidaceae</taxon>
        <taxon>Nocardioides</taxon>
    </lineage>
</organism>
<accession>A0A5C4WPH5</accession>
<evidence type="ECO:0000313" key="7">
    <source>
        <dbReference type="EMBL" id="TNM50157.1"/>
    </source>
</evidence>
<feature type="active site" description="Proton donor" evidence="5">
    <location>
        <position position="135"/>
    </location>
</feature>
<evidence type="ECO:0000259" key="6">
    <source>
        <dbReference type="SMART" id="SM00226"/>
    </source>
</evidence>
<dbReference type="Proteomes" id="UP000313231">
    <property type="component" value="Unassembled WGS sequence"/>
</dbReference>
<dbReference type="InterPro" id="IPR050438">
    <property type="entry name" value="LMW_PTPase"/>
</dbReference>
<dbReference type="InterPro" id="IPR017867">
    <property type="entry name" value="Tyr_phospatase_low_mol_wt"/>
</dbReference>
<dbReference type="SUPFAM" id="SSF52788">
    <property type="entry name" value="Phosphotyrosine protein phosphatases I"/>
    <property type="match status" value="1"/>
</dbReference>
<comment type="caution">
    <text evidence="7">The sequence shown here is derived from an EMBL/GenBank/DDBJ whole genome shotgun (WGS) entry which is preliminary data.</text>
</comment>
<dbReference type="GO" id="GO:0004725">
    <property type="term" value="F:protein tyrosine phosphatase activity"/>
    <property type="evidence" value="ECO:0007669"/>
    <property type="project" value="UniProtKB-EC"/>
</dbReference>
<evidence type="ECO:0000256" key="5">
    <source>
        <dbReference type="PIRSR" id="PIRSR617867-1"/>
    </source>
</evidence>
<name>A0A5C4WPH5_9ACTN</name>
<dbReference type="PRINTS" id="PR00719">
    <property type="entry name" value="LMWPTPASE"/>
</dbReference>
<evidence type="ECO:0000256" key="1">
    <source>
        <dbReference type="ARBA" id="ARBA00011063"/>
    </source>
</evidence>
<feature type="active site" evidence="5">
    <location>
        <position position="25"/>
    </location>
</feature>
<protein>
    <recommendedName>
        <fullName evidence="2">protein-tyrosine-phosphatase</fullName>
        <ecNumber evidence="2">3.1.3.48</ecNumber>
    </recommendedName>
</protein>
<comment type="similarity">
    <text evidence="1">Belongs to the low molecular weight phosphotyrosine protein phosphatase family.</text>
</comment>
<dbReference type="CDD" id="cd16343">
    <property type="entry name" value="LMWPTP"/>
    <property type="match status" value="1"/>
</dbReference>
<keyword evidence="3" id="KW-0378">Hydrolase</keyword>
<dbReference type="AlphaFoldDB" id="A0A5C4WPH5"/>
<dbReference type="PANTHER" id="PTHR11717">
    <property type="entry name" value="LOW MOLECULAR WEIGHT PROTEIN TYROSINE PHOSPHATASE"/>
    <property type="match status" value="1"/>
</dbReference>
<dbReference type="InterPro" id="IPR023485">
    <property type="entry name" value="Ptyr_pPase"/>
</dbReference>
<dbReference type="Pfam" id="PF01451">
    <property type="entry name" value="LMWPc"/>
    <property type="match status" value="1"/>
</dbReference>
<evidence type="ECO:0000256" key="3">
    <source>
        <dbReference type="ARBA" id="ARBA00022801"/>
    </source>
</evidence>
<reference evidence="7 8" key="1">
    <citation type="journal article" date="2016" name="Int. J. Syst. Evol. Microbiol.">
        <title>Nocardioides albidus sp. nov., an actinobacterium isolated from garden soil.</title>
        <authorList>
            <person name="Singh H."/>
            <person name="Du J."/>
            <person name="Trinh H."/>
            <person name="Won K."/>
            <person name="Yang J.E."/>
            <person name="Yin C."/>
            <person name="Kook M."/>
            <person name="Yi T.H."/>
        </authorList>
    </citation>
    <scope>NUCLEOTIDE SEQUENCE [LARGE SCALE GENOMIC DNA]</scope>
    <source>
        <strain evidence="7 8">CCTCC AB 2015297</strain>
    </source>
</reference>
<dbReference type="Gene3D" id="3.40.50.2300">
    <property type="match status" value="1"/>
</dbReference>
<evidence type="ECO:0000256" key="4">
    <source>
        <dbReference type="ARBA" id="ARBA00022912"/>
    </source>
</evidence>